<gene>
    <name evidence="1" type="ORF">TSAR_002156</name>
</gene>
<proteinExistence type="predicted"/>
<organism evidence="1 2">
    <name type="scientific">Trichomalopsis sarcophagae</name>
    <dbReference type="NCBI Taxonomy" id="543379"/>
    <lineage>
        <taxon>Eukaryota</taxon>
        <taxon>Metazoa</taxon>
        <taxon>Ecdysozoa</taxon>
        <taxon>Arthropoda</taxon>
        <taxon>Hexapoda</taxon>
        <taxon>Insecta</taxon>
        <taxon>Pterygota</taxon>
        <taxon>Neoptera</taxon>
        <taxon>Endopterygota</taxon>
        <taxon>Hymenoptera</taxon>
        <taxon>Apocrita</taxon>
        <taxon>Proctotrupomorpha</taxon>
        <taxon>Chalcidoidea</taxon>
        <taxon>Pteromalidae</taxon>
        <taxon>Pteromalinae</taxon>
        <taxon>Trichomalopsis</taxon>
    </lineage>
</organism>
<reference evidence="1 2" key="1">
    <citation type="journal article" date="2017" name="Curr. Biol.">
        <title>The Evolution of Venom by Co-option of Single-Copy Genes.</title>
        <authorList>
            <person name="Martinson E.O."/>
            <person name="Mrinalini"/>
            <person name="Kelkar Y.D."/>
            <person name="Chang C.H."/>
            <person name="Werren J.H."/>
        </authorList>
    </citation>
    <scope>NUCLEOTIDE SEQUENCE [LARGE SCALE GENOMIC DNA]</scope>
    <source>
        <strain evidence="1 2">Alberta</strain>
        <tissue evidence="1">Whole body</tissue>
    </source>
</reference>
<protein>
    <submittedName>
        <fullName evidence="1">Uncharacterized protein</fullName>
    </submittedName>
</protein>
<evidence type="ECO:0000313" key="1">
    <source>
        <dbReference type="EMBL" id="OXU28324.1"/>
    </source>
</evidence>
<sequence length="10" mass="1219">MPYYGGKFKE</sequence>
<comment type="caution">
    <text evidence="1">The sequence shown here is derived from an EMBL/GenBank/DDBJ whole genome shotgun (WGS) entry which is preliminary data.</text>
</comment>
<dbReference type="EMBL" id="NNAY01000447">
    <property type="protein sequence ID" value="OXU28324.1"/>
    <property type="molecule type" value="Genomic_DNA"/>
</dbReference>
<accession>A0A232FBW9</accession>
<evidence type="ECO:0000313" key="2">
    <source>
        <dbReference type="Proteomes" id="UP000215335"/>
    </source>
</evidence>
<name>A0A232FBW9_9HYME</name>
<dbReference type="Proteomes" id="UP000215335">
    <property type="component" value="Unassembled WGS sequence"/>
</dbReference>
<keyword evidence="2" id="KW-1185">Reference proteome</keyword>